<dbReference type="EMBL" id="BOSL01000009">
    <property type="protein sequence ID" value="GIP54046.1"/>
    <property type="molecule type" value="Genomic_DNA"/>
</dbReference>
<evidence type="ECO:0000256" key="1">
    <source>
        <dbReference type="SAM" id="Phobius"/>
    </source>
</evidence>
<keyword evidence="1" id="KW-1133">Transmembrane helix</keyword>
<evidence type="ECO:0000313" key="3">
    <source>
        <dbReference type="Proteomes" id="UP000679992"/>
    </source>
</evidence>
<feature type="transmembrane region" description="Helical" evidence="1">
    <location>
        <begin position="12"/>
        <end position="34"/>
    </location>
</feature>
<evidence type="ECO:0000313" key="2">
    <source>
        <dbReference type="EMBL" id="GIP54046.1"/>
    </source>
</evidence>
<proteinExistence type="predicted"/>
<accession>A0ABQ4MDG8</accession>
<keyword evidence="3" id="KW-1185">Reference proteome</keyword>
<feature type="transmembrane region" description="Helical" evidence="1">
    <location>
        <begin position="126"/>
        <end position="144"/>
    </location>
</feature>
<dbReference type="RefSeq" id="WP_244861574.1">
    <property type="nucleotide sequence ID" value="NZ_BOSL01000009.1"/>
</dbReference>
<comment type="caution">
    <text evidence="2">The sequence shown here is derived from an EMBL/GenBank/DDBJ whole genome shotgun (WGS) entry which is preliminary data.</text>
</comment>
<organism evidence="2 3">
    <name type="scientific">Paenibacillus vini</name>
    <dbReference type="NCBI Taxonomy" id="1476024"/>
    <lineage>
        <taxon>Bacteria</taxon>
        <taxon>Bacillati</taxon>
        <taxon>Bacillota</taxon>
        <taxon>Bacilli</taxon>
        <taxon>Bacillales</taxon>
        <taxon>Paenibacillaceae</taxon>
        <taxon>Paenibacillus</taxon>
    </lineage>
</organism>
<name>A0ABQ4MDG8_9BACL</name>
<protein>
    <submittedName>
        <fullName evidence="2">Uncharacterized protein</fullName>
    </submittedName>
</protein>
<keyword evidence="1" id="KW-0812">Transmembrane</keyword>
<reference evidence="2 3" key="1">
    <citation type="submission" date="2021-03" db="EMBL/GenBank/DDBJ databases">
        <title>Antimicrobial resistance genes in bacteria isolated from Japanese honey, and their potential for conferring macrolide and lincosamide resistance in the American foulbrood pathogen Paenibacillus larvae.</title>
        <authorList>
            <person name="Okamoto M."/>
            <person name="Kumagai M."/>
            <person name="Kanamori H."/>
            <person name="Takamatsu D."/>
        </authorList>
    </citation>
    <scope>NUCLEOTIDE SEQUENCE [LARGE SCALE GENOMIC DNA]</scope>
    <source>
        <strain evidence="2 3">J42TS3</strain>
    </source>
</reference>
<keyword evidence="1" id="KW-0472">Membrane</keyword>
<gene>
    <name evidence="2" type="ORF">J42TS3_30810</name>
</gene>
<feature type="transmembrane region" description="Helical" evidence="1">
    <location>
        <begin position="56"/>
        <end position="79"/>
    </location>
</feature>
<dbReference type="Proteomes" id="UP000679992">
    <property type="component" value="Unassembled WGS sequence"/>
</dbReference>
<sequence length="164" mass="18223">MVEARKMPFSVKLLIALQGFLGIGAVFGGGALIIDPSGQLLGMPTEMMKIPLFSDFLFPGMILLLVLGIGPLGIMVSLLRRQAWSLGERLNLFRPMHWSWTFSLYTAFALIIWIMVQLYIIKETAVIHLVYMMLGLAIQIVTLLPSARNFYELEDGSGDGITMT</sequence>
<feature type="transmembrane region" description="Helical" evidence="1">
    <location>
        <begin position="100"/>
        <end position="120"/>
    </location>
</feature>